<dbReference type="EnsemblMetazoa" id="SMAR009085-RA">
    <property type="protein sequence ID" value="SMAR009085-PA"/>
    <property type="gene ID" value="SMAR009085"/>
</dbReference>
<dbReference type="Gene3D" id="3.80.10.10">
    <property type="entry name" value="Ribonuclease Inhibitor"/>
    <property type="match status" value="2"/>
</dbReference>
<evidence type="ECO:0000256" key="2">
    <source>
        <dbReference type="ARBA" id="ARBA00006286"/>
    </source>
</evidence>
<dbReference type="SUPFAM" id="SSF74924">
    <property type="entry name" value="Cap-Gly domain"/>
    <property type="match status" value="1"/>
</dbReference>
<dbReference type="SUPFAM" id="SSF46785">
    <property type="entry name" value="Winged helix' DNA-binding domain"/>
    <property type="match status" value="1"/>
</dbReference>
<organism evidence="10 11">
    <name type="scientific">Strigamia maritima</name>
    <name type="common">European centipede</name>
    <name type="synonym">Geophilus maritimus</name>
    <dbReference type="NCBI Taxonomy" id="126957"/>
    <lineage>
        <taxon>Eukaryota</taxon>
        <taxon>Metazoa</taxon>
        <taxon>Ecdysozoa</taxon>
        <taxon>Arthropoda</taxon>
        <taxon>Myriapoda</taxon>
        <taxon>Chilopoda</taxon>
        <taxon>Pleurostigmophora</taxon>
        <taxon>Geophilomorpha</taxon>
        <taxon>Linotaeniidae</taxon>
        <taxon>Strigamia</taxon>
    </lineage>
</organism>
<keyword evidence="7" id="KW-0143">Chaperone</keyword>
<dbReference type="AlphaFoldDB" id="T1J621"/>
<dbReference type="GO" id="GO:0007010">
    <property type="term" value="P:cytoskeleton organization"/>
    <property type="evidence" value="ECO:0007669"/>
    <property type="project" value="TreeGrafter"/>
</dbReference>
<evidence type="ECO:0000256" key="5">
    <source>
        <dbReference type="ARBA" id="ARBA00022614"/>
    </source>
</evidence>
<dbReference type="eggNOG" id="KOG3207">
    <property type="taxonomic scope" value="Eukaryota"/>
</dbReference>
<evidence type="ECO:0000256" key="6">
    <source>
        <dbReference type="ARBA" id="ARBA00022737"/>
    </source>
</evidence>
<dbReference type="Gene3D" id="1.10.10.10">
    <property type="entry name" value="Winged helix-like DNA-binding domain superfamily/Winged helix DNA-binding domain"/>
    <property type="match status" value="1"/>
</dbReference>
<dbReference type="Gene3D" id="2.30.30.190">
    <property type="entry name" value="CAP Gly-rich-like domain"/>
    <property type="match status" value="1"/>
</dbReference>
<accession>T1J621</accession>
<dbReference type="CDD" id="cd17044">
    <property type="entry name" value="Ubl_TBCE"/>
    <property type="match status" value="1"/>
</dbReference>
<dbReference type="SUPFAM" id="SSF52047">
    <property type="entry name" value="RNI-like"/>
    <property type="match status" value="1"/>
</dbReference>
<dbReference type="InterPro" id="IPR036388">
    <property type="entry name" value="WH-like_DNA-bd_sf"/>
</dbReference>
<evidence type="ECO:0000313" key="10">
    <source>
        <dbReference type="EnsemblMetazoa" id="SMAR009085-PA"/>
    </source>
</evidence>
<dbReference type="InterPro" id="IPR036390">
    <property type="entry name" value="WH_DNA-bd_sf"/>
</dbReference>
<dbReference type="InterPro" id="IPR021660">
    <property type="entry name" value="DUF3253"/>
</dbReference>
<dbReference type="InterPro" id="IPR000938">
    <property type="entry name" value="CAP-Gly_domain"/>
</dbReference>
<evidence type="ECO:0000313" key="11">
    <source>
        <dbReference type="Proteomes" id="UP000014500"/>
    </source>
</evidence>
<sequence length="695" mass="79003">MAEATLKDASCLVSSLAHCDGRSSSSSGCQQLSRDMKRVSRYDIVQNKKLKKDNETKSVLESKPILTAQDVSIMVSQDEATLRKLIHDEIICLTQERGSEKSICPSEVARKLFPNGWRSVMQLVRDVGSDLALEGRILILQKGQAINPENVRGPIRFRYVQFLKILLMASSSYVGRRIVSAGYYGTVRYVGPIPPTEGEWLGIDWDNPNRGKHDGTHEGVKYFTASYPTSGSFLRPQKAEFGITYSDAVIQKYGFQKDDSANDQGDTYIGSNSVIKPIEFIGFDKIGQIQSQFHQLREICLHSMKIFGTDDDNVNELTPNVVELDLSESLLTSWFDVARIIKKFKHLKILHLNDNRLVISTDNDLKASFKTVSAIYLTRVQYDWNQVLTCAEMWPHISELVIAYNNIGIITQPKEPLFENLEKLDMDSNRIEGWQQILNLGHLPKLQYLNVNNCGIESIFFPNALPGHKTSSFPQLQILGLNDNKCDKWIHIAELNKLKKLKELRMRNNPICDTETPALLRQLFIAKIGGLKMLNRVQVTSDERRGAEIDYLKKYGLLWIQINGQKLVDAGSILPSEFLTEHPRYLELVKQYGAAEESEYKITKQTLKNKLVSLKICSPLLPNMDPIIKKLPLTMSVLKLKSMLPKLLKLDAQSINLSYKPEKVIDREVEIPLDNDLQELNFFSIENNDTILVRW</sequence>
<name>T1J621_STRMM</name>
<evidence type="ECO:0000256" key="7">
    <source>
        <dbReference type="ARBA" id="ARBA00023186"/>
    </source>
</evidence>
<dbReference type="Proteomes" id="UP000014500">
    <property type="component" value="Unassembled WGS sequence"/>
</dbReference>
<dbReference type="PROSITE" id="PS51450">
    <property type="entry name" value="LRR"/>
    <property type="match status" value="1"/>
</dbReference>
<reference evidence="11" key="1">
    <citation type="submission" date="2011-05" db="EMBL/GenBank/DDBJ databases">
        <authorList>
            <person name="Richards S.R."/>
            <person name="Qu J."/>
            <person name="Jiang H."/>
            <person name="Jhangiani S.N."/>
            <person name="Agravi P."/>
            <person name="Goodspeed R."/>
            <person name="Gross S."/>
            <person name="Mandapat C."/>
            <person name="Jackson L."/>
            <person name="Mathew T."/>
            <person name="Pu L."/>
            <person name="Thornton R."/>
            <person name="Saada N."/>
            <person name="Wilczek-Boney K.B."/>
            <person name="Lee S."/>
            <person name="Kovar C."/>
            <person name="Wu Y."/>
            <person name="Scherer S.E."/>
            <person name="Worley K.C."/>
            <person name="Muzny D.M."/>
            <person name="Gibbs R."/>
        </authorList>
    </citation>
    <scope>NUCLEOTIDE SEQUENCE</scope>
    <source>
        <strain evidence="11">Brora</strain>
    </source>
</reference>
<evidence type="ECO:0000259" key="9">
    <source>
        <dbReference type="PROSITE" id="PS50245"/>
    </source>
</evidence>
<keyword evidence="11" id="KW-1185">Reference proteome</keyword>
<protein>
    <recommendedName>
        <fullName evidence="3">Tubulin-specific chaperone E</fullName>
    </recommendedName>
    <alternativeName>
        <fullName evidence="8">Tubulin-folding cofactor E</fullName>
    </alternativeName>
</protein>
<dbReference type="InterPro" id="IPR029071">
    <property type="entry name" value="Ubiquitin-like_domsf"/>
</dbReference>
<dbReference type="STRING" id="126957.T1J621"/>
<dbReference type="Pfam" id="PF01302">
    <property type="entry name" value="CAP_GLY"/>
    <property type="match status" value="1"/>
</dbReference>
<dbReference type="InterPro" id="IPR036859">
    <property type="entry name" value="CAP-Gly_dom_sf"/>
</dbReference>
<dbReference type="SUPFAM" id="SSF54236">
    <property type="entry name" value="Ubiquitin-like"/>
    <property type="match status" value="1"/>
</dbReference>
<keyword evidence="5" id="KW-0433">Leucine-rich repeat</keyword>
<dbReference type="OMA" id="SEESHMF"/>
<proteinExistence type="inferred from homology"/>
<feature type="domain" description="CAP-Gly" evidence="9">
    <location>
        <begin position="191"/>
        <end position="235"/>
    </location>
</feature>
<evidence type="ECO:0000256" key="4">
    <source>
        <dbReference type="ARBA" id="ARBA00022490"/>
    </source>
</evidence>
<evidence type="ECO:0000256" key="1">
    <source>
        <dbReference type="ARBA" id="ARBA00004496"/>
    </source>
</evidence>
<dbReference type="Gene3D" id="3.10.20.90">
    <property type="entry name" value="Phosphatidylinositol 3-kinase Catalytic Subunit, Chain A, domain 1"/>
    <property type="match status" value="1"/>
</dbReference>
<evidence type="ECO:0000256" key="3">
    <source>
        <dbReference type="ARBA" id="ARBA00015004"/>
    </source>
</evidence>
<evidence type="ECO:0000256" key="8">
    <source>
        <dbReference type="ARBA" id="ARBA00030180"/>
    </source>
</evidence>
<dbReference type="SMART" id="SM01052">
    <property type="entry name" value="CAP_GLY"/>
    <property type="match status" value="1"/>
</dbReference>
<dbReference type="Pfam" id="PF11625">
    <property type="entry name" value="DUF3253"/>
    <property type="match status" value="1"/>
</dbReference>
<dbReference type="PROSITE" id="PS00845">
    <property type="entry name" value="CAP_GLY_1"/>
    <property type="match status" value="1"/>
</dbReference>
<keyword evidence="6" id="KW-0677">Repeat</keyword>
<dbReference type="InterPro" id="IPR044079">
    <property type="entry name" value="Ubl_TBCE"/>
</dbReference>
<comment type="subcellular location">
    <subcellularLocation>
        <location evidence="1">Cytoplasm</location>
    </subcellularLocation>
</comment>
<keyword evidence="4" id="KW-0963">Cytoplasm</keyword>
<dbReference type="EMBL" id="JH431869">
    <property type="status" value="NOT_ANNOTATED_CDS"/>
    <property type="molecule type" value="Genomic_DNA"/>
</dbReference>
<dbReference type="PROSITE" id="PS50245">
    <property type="entry name" value="CAP_GLY_2"/>
    <property type="match status" value="1"/>
</dbReference>
<dbReference type="GO" id="GO:0005737">
    <property type="term" value="C:cytoplasm"/>
    <property type="evidence" value="ECO:0007669"/>
    <property type="project" value="UniProtKB-SubCell"/>
</dbReference>
<dbReference type="PANTHER" id="PTHR18849:SF0">
    <property type="entry name" value="CILIA- AND FLAGELLA-ASSOCIATED PROTEIN 410-RELATED"/>
    <property type="match status" value="1"/>
</dbReference>
<dbReference type="PANTHER" id="PTHR18849">
    <property type="entry name" value="LEUCINE RICH REPEAT PROTEIN"/>
    <property type="match status" value="1"/>
</dbReference>
<dbReference type="PhylomeDB" id="T1J621"/>
<reference evidence="10" key="2">
    <citation type="submission" date="2015-02" db="UniProtKB">
        <authorList>
            <consortium name="EnsemblMetazoa"/>
        </authorList>
    </citation>
    <scope>IDENTIFICATION</scope>
</reference>
<dbReference type="HOGENOM" id="CLU_017716_5_0_1"/>
<comment type="similarity">
    <text evidence="2">Belongs to the TBCE family.</text>
</comment>
<dbReference type="InterPro" id="IPR001611">
    <property type="entry name" value="Leu-rich_rpt"/>
</dbReference>
<dbReference type="InterPro" id="IPR032675">
    <property type="entry name" value="LRR_dom_sf"/>
</dbReference>